<feature type="transmembrane region" description="Helical" evidence="1">
    <location>
        <begin position="42"/>
        <end position="58"/>
    </location>
</feature>
<keyword evidence="3" id="KW-1185">Reference proteome</keyword>
<proteinExistence type="predicted"/>
<gene>
    <name evidence="2" type="ORF">MICH65_0107</name>
</gene>
<keyword evidence="1" id="KW-0812">Transmembrane</keyword>
<evidence type="ECO:0000313" key="2">
    <source>
        <dbReference type="EMBL" id="QHO63088.1"/>
    </source>
</evidence>
<dbReference type="RefSeq" id="WP_161931493.1">
    <property type="nucleotide sequence ID" value="NZ_CP047901.1"/>
</dbReference>
<keyword evidence="1" id="KW-0472">Membrane</keyword>
<organism evidence="2 3">
    <name type="scientific">Candidatus Chazhemtobacterium aquaticus</name>
    <dbReference type="NCBI Taxonomy" id="2715735"/>
    <lineage>
        <taxon>Bacteria</taxon>
        <taxon>Candidatus Chazhemtobacteraceae</taxon>
        <taxon>Candidatus Chazhemtobacterium</taxon>
    </lineage>
</organism>
<name>A0A857NFM8_9BACT</name>
<protein>
    <submittedName>
        <fullName evidence="2">Uncharacterized protein</fullName>
    </submittedName>
</protein>
<accession>A0A857NFM8</accession>
<reference evidence="3" key="1">
    <citation type="journal article" date="2020" name="Microorganisms">
        <title>Complete Genome of a Member of a New Bacterial Lineage in the Microgenomates Group Reveals an Unusual Nucleotide Composition Disparity Between Two Strands of DNA and Limited Metabolic Potential.</title>
        <authorList>
            <person name="Kadnikov V.V."/>
            <person name="Mardanov A.V."/>
            <person name="Beletsky A.V."/>
            <person name="Karnachuk O.V."/>
            <person name="Ravin N.V."/>
        </authorList>
    </citation>
    <scope>NUCLEOTIDE SEQUENCE [LARGE SCALE GENOMIC DNA]</scope>
</reference>
<dbReference type="KEGG" id="caqa:MICH65_0107"/>
<keyword evidence="1" id="KW-1133">Transmembrane helix</keyword>
<dbReference type="Proteomes" id="UP000463983">
    <property type="component" value="Chromosome"/>
</dbReference>
<sequence>MFSRDKDKLALAKGMMLLSISAAILAGLGSVGYDIYLASTQWMLVAVLLAAWSVYCLAEAQFQLKR</sequence>
<evidence type="ECO:0000256" key="1">
    <source>
        <dbReference type="SAM" id="Phobius"/>
    </source>
</evidence>
<dbReference type="AlphaFoldDB" id="A0A857NFM8"/>
<dbReference type="EMBL" id="CP047901">
    <property type="protein sequence ID" value="QHO63088.1"/>
    <property type="molecule type" value="Genomic_DNA"/>
</dbReference>
<evidence type="ECO:0000313" key="3">
    <source>
        <dbReference type="Proteomes" id="UP000463983"/>
    </source>
</evidence>